<dbReference type="EMBL" id="JAGIOD010000002">
    <property type="protein sequence ID" value="MBP2383733.1"/>
    <property type="molecule type" value="Genomic_DNA"/>
</dbReference>
<dbReference type="Gene3D" id="3.40.50.150">
    <property type="entry name" value="Vaccinia Virus protein VP39"/>
    <property type="match status" value="1"/>
</dbReference>
<evidence type="ECO:0000256" key="1">
    <source>
        <dbReference type="ARBA" id="ARBA00011900"/>
    </source>
</evidence>
<reference evidence="10 11" key="1">
    <citation type="submission" date="2021-03" db="EMBL/GenBank/DDBJ databases">
        <title>Sequencing the genomes of 1000 actinobacteria strains.</title>
        <authorList>
            <person name="Klenk H.-P."/>
        </authorList>
    </citation>
    <scope>NUCLEOTIDE SEQUENCE [LARGE SCALE GENOMIC DNA]</scope>
    <source>
        <strain evidence="10 11">DSM 14566</strain>
    </source>
</reference>
<gene>
    <name evidence="10" type="ORF">JOF43_003722</name>
</gene>
<dbReference type="Pfam" id="PF20465">
    <property type="entry name" value="MmeI_hel"/>
    <property type="match status" value="1"/>
</dbReference>
<keyword evidence="11" id="KW-1185">Reference proteome</keyword>
<dbReference type="InterPro" id="IPR050953">
    <property type="entry name" value="N4_N6_ade-DNA_methylase"/>
</dbReference>
<feature type="domain" description="MmeI-like helicase spacer" evidence="6">
    <location>
        <begin position="190"/>
        <end position="268"/>
    </location>
</feature>
<evidence type="ECO:0000259" key="7">
    <source>
        <dbReference type="Pfam" id="PF20466"/>
    </source>
</evidence>
<dbReference type="Pfam" id="PF20473">
    <property type="entry name" value="MmeI_Mtase"/>
    <property type="match status" value="1"/>
</dbReference>
<comment type="catalytic activity">
    <reaction evidence="4">
        <text>a 2'-deoxyadenosine in DNA + S-adenosyl-L-methionine = an N(6)-methyl-2'-deoxyadenosine in DNA + S-adenosyl-L-homocysteine + H(+)</text>
        <dbReference type="Rhea" id="RHEA:15197"/>
        <dbReference type="Rhea" id="RHEA-COMP:12418"/>
        <dbReference type="Rhea" id="RHEA-COMP:12419"/>
        <dbReference type="ChEBI" id="CHEBI:15378"/>
        <dbReference type="ChEBI" id="CHEBI:57856"/>
        <dbReference type="ChEBI" id="CHEBI:59789"/>
        <dbReference type="ChEBI" id="CHEBI:90615"/>
        <dbReference type="ChEBI" id="CHEBI:90616"/>
        <dbReference type="EC" id="2.1.1.72"/>
    </reaction>
</comment>
<dbReference type="Pfam" id="PF20467">
    <property type="entry name" value="MmeI_C"/>
    <property type="match status" value="1"/>
</dbReference>
<dbReference type="InterPro" id="IPR046817">
    <property type="entry name" value="MmeI_N"/>
</dbReference>
<dbReference type="InterPro" id="IPR046818">
    <property type="entry name" value="MmeI_C"/>
</dbReference>
<dbReference type="InterPro" id="IPR046820">
    <property type="entry name" value="MmeI_TRD"/>
</dbReference>
<protein>
    <recommendedName>
        <fullName evidence="1">site-specific DNA-methyltransferase (adenine-specific)</fullName>
        <ecNumber evidence="1">2.1.1.72</ecNumber>
    </recommendedName>
</protein>
<dbReference type="RefSeq" id="WP_209904529.1">
    <property type="nucleotide sequence ID" value="NZ_BAAAJW010000017.1"/>
</dbReference>
<name>A0ABS4X5S0_9MICO</name>
<dbReference type="PANTHER" id="PTHR33841:SF1">
    <property type="entry name" value="DNA METHYLTRANSFERASE A"/>
    <property type="match status" value="1"/>
</dbReference>
<evidence type="ECO:0000256" key="3">
    <source>
        <dbReference type="ARBA" id="ARBA00022679"/>
    </source>
</evidence>
<feature type="domain" description="MmeI-like DNA-methyltransferase" evidence="9">
    <location>
        <begin position="344"/>
        <end position="608"/>
    </location>
</feature>
<dbReference type="Pfam" id="PF20466">
    <property type="entry name" value="MmeI_TRD"/>
    <property type="match status" value="1"/>
</dbReference>
<evidence type="ECO:0000259" key="5">
    <source>
        <dbReference type="Pfam" id="PF20464"/>
    </source>
</evidence>
<sequence length="917" mass="102926">MKQKPLVLSDIRSRAGTFVADWRDAEGYERGEAQSFVRDLLQVFGITRTTAAVYEQRAKRASTGQRGYIDALISGTALIEMKSAGEDLIRAEQQALDYMESLTDNERPDHIITSDFRRFRLLDLTAERDDPATIEFALEQLPAHVEDLMFLAGYRRAKFGSSEQESASIRAAQLMAKLWEHLEATGYDDHQASIFLIRTLFCLYADDSGLWERDLFSRYIEERTSEDGSDLGAQLTTLYQALNRPEDKRYGRADDLIMAFPYVNGSVFGEAVDIPYFDRAARETLLQAAYFNWSSISPAIFGSLFQAVKDKKARRELGEHYTTETNILKVIRPLFLDELEERFEKSRAKKRELEKLLQHLGTLRFFDPACGCGNFLIIAYRELRALELRIHERLQELDPKRAQLSLDAESRVHVKLSQFHGIELEEWPATIARTAMFLVEHQANQAVNLTLGYAVPMLPLQDSAQIVVANALRTSWADVLPPSPDVYLMGNPPFVGHKERTSSQGDDLRIACQTHKVGHRDYVTGWLSKAADYFAASPGAGQFAFVATNSITQGESVGMVFDPLFRADWRIAFAHKTFAWTSESPKAAAVHCVIVGFSKGSRKGATLFEYASPKGAPVPRYVSQLNGYLFDGPLISITPRRQTLSGALPAINAGSTAIDWDGLQVTEDALDEVSMDPAASRYLRPYLGGDEVINGIDRWCLWMDHLEPIDVRNSSILRSRLEFVRLKRNESSRAATNKLAASPHLFGEMRQPLEPYLAVPQTFAEARLFVTSTFLPETTIASMKLFTLVDDQEFAFGLISSSMFIVWLKTVGGRLKSDPSLSSSIVWNNLPLPDTSEKLRDQIIAGGQSVLGARALHPERSLAQHYAPLAMDPALLKAHRTLDTAVDRAFGARRTCTSEQERQRILFERYAELTADE</sequence>
<dbReference type="InterPro" id="IPR046819">
    <property type="entry name" value="MmeI_hel"/>
</dbReference>
<evidence type="ECO:0000259" key="9">
    <source>
        <dbReference type="Pfam" id="PF20473"/>
    </source>
</evidence>
<feature type="domain" description="MmeI-like C-terminal" evidence="8">
    <location>
        <begin position="837"/>
        <end position="915"/>
    </location>
</feature>
<dbReference type="PANTHER" id="PTHR33841">
    <property type="entry name" value="DNA METHYLTRANSFERASE YEEA-RELATED"/>
    <property type="match status" value="1"/>
</dbReference>
<organism evidence="10 11">
    <name type="scientific">Brachybacterium sacelli</name>
    <dbReference type="NCBI Taxonomy" id="173364"/>
    <lineage>
        <taxon>Bacteria</taxon>
        <taxon>Bacillati</taxon>
        <taxon>Actinomycetota</taxon>
        <taxon>Actinomycetes</taxon>
        <taxon>Micrococcales</taxon>
        <taxon>Dermabacteraceae</taxon>
        <taxon>Brachybacterium</taxon>
    </lineage>
</organism>
<keyword evidence="2" id="KW-0489">Methyltransferase</keyword>
<evidence type="ECO:0000256" key="2">
    <source>
        <dbReference type="ARBA" id="ARBA00022603"/>
    </source>
</evidence>
<feature type="domain" description="MmeI-like N-terminal" evidence="5">
    <location>
        <begin position="14"/>
        <end position="184"/>
    </location>
</feature>
<evidence type="ECO:0000313" key="10">
    <source>
        <dbReference type="EMBL" id="MBP2383733.1"/>
    </source>
</evidence>
<dbReference type="InterPro" id="IPR046816">
    <property type="entry name" value="MmeI_Mtase"/>
</dbReference>
<dbReference type="InterPro" id="IPR029063">
    <property type="entry name" value="SAM-dependent_MTases_sf"/>
</dbReference>
<dbReference type="SUPFAM" id="SSF53335">
    <property type="entry name" value="S-adenosyl-L-methionine-dependent methyltransferases"/>
    <property type="match status" value="1"/>
</dbReference>
<evidence type="ECO:0000313" key="11">
    <source>
        <dbReference type="Proteomes" id="UP001519290"/>
    </source>
</evidence>
<feature type="domain" description="MmeI-like target recognition" evidence="7">
    <location>
        <begin position="632"/>
        <end position="834"/>
    </location>
</feature>
<evidence type="ECO:0000259" key="8">
    <source>
        <dbReference type="Pfam" id="PF20467"/>
    </source>
</evidence>
<dbReference type="Pfam" id="PF20464">
    <property type="entry name" value="MmeI_N"/>
    <property type="match status" value="1"/>
</dbReference>
<evidence type="ECO:0000259" key="6">
    <source>
        <dbReference type="Pfam" id="PF20465"/>
    </source>
</evidence>
<keyword evidence="3" id="KW-0808">Transferase</keyword>
<dbReference type="Proteomes" id="UP001519290">
    <property type="component" value="Unassembled WGS sequence"/>
</dbReference>
<comment type="caution">
    <text evidence="10">The sequence shown here is derived from an EMBL/GenBank/DDBJ whole genome shotgun (WGS) entry which is preliminary data.</text>
</comment>
<dbReference type="EC" id="2.1.1.72" evidence="1"/>
<accession>A0ABS4X5S0</accession>
<proteinExistence type="predicted"/>
<evidence type="ECO:0000256" key="4">
    <source>
        <dbReference type="ARBA" id="ARBA00047942"/>
    </source>
</evidence>